<protein>
    <recommendedName>
        <fullName evidence="6">DNA mismatch repair protein</fullName>
    </recommendedName>
</protein>
<feature type="compositionally biased region" description="Polar residues" evidence="7">
    <location>
        <begin position="30"/>
        <end position="39"/>
    </location>
</feature>
<keyword evidence="4 6" id="KW-0067">ATP-binding</keyword>
<organism evidence="10 11">
    <name type="scientific">Babesia bovis</name>
    <dbReference type="NCBI Taxonomy" id="5865"/>
    <lineage>
        <taxon>Eukaryota</taxon>
        <taxon>Sar</taxon>
        <taxon>Alveolata</taxon>
        <taxon>Apicomplexa</taxon>
        <taxon>Aconoidasida</taxon>
        <taxon>Piroplasmida</taxon>
        <taxon>Babesiidae</taxon>
        <taxon>Babesia</taxon>
    </lineage>
</organism>
<dbReference type="SUPFAM" id="SSF55271">
    <property type="entry name" value="DNA repair protein MutS, domain I"/>
    <property type="match status" value="1"/>
</dbReference>
<evidence type="ECO:0000256" key="2">
    <source>
        <dbReference type="ARBA" id="ARBA00022741"/>
    </source>
</evidence>
<dbReference type="InterPro" id="IPR007696">
    <property type="entry name" value="DNA_mismatch_repair_MutS_core"/>
</dbReference>
<accession>A7AWU6</accession>
<evidence type="ECO:0000259" key="8">
    <source>
        <dbReference type="SMART" id="SM00533"/>
    </source>
</evidence>
<reference evidence="11" key="2">
    <citation type="journal article" date="2020" name="Data Brief">
        <title>Transcriptome dataset of Babesia bovis life stages within vertebrate and invertebrate hosts.</title>
        <authorList>
            <person name="Ueti M.W."/>
            <person name="Johnson W.C."/>
            <person name="Kappmeyer L.S."/>
            <person name="Herndon D.R."/>
            <person name="Mousel M.R."/>
            <person name="Reif K.E."/>
            <person name="Taus N.S."/>
            <person name="Ifeonu O.O."/>
            <person name="Silva J.C."/>
            <person name="Suarez C.E."/>
            <person name="Brayton K.A."/>
        </authorList>
    </citation>
    <scope>NUCLEOTIDE SEQUENCE [LARGE SCALE GENOMIC DNA]</scope>
</reference>
<feature type="domain" description="DNA mismatch repair proteins mutS family" evidence="9">
    <location>
        <begin position="1084"/>
        <end position="1272"/>
    </location>
</feature>
<evidence type="ECO:0000256" key="4">
    <source>
        <dbReference type="ARBA" id="ARBA00022840"/>
    </source>
</evidence>
<dbReference type="NCBIfam" id="NF003810">
    <property type="entry name" value="PRK05399.1"/>
    <property type="match status" value="1"/>
</dbReference>
<dbReference type="EMBL" id="AAXT01000005">
    <property type="protein sequence ID" value="EDO05524.1"/>
    <property type="molecule type" value="Genomic_DNA"/>
</dbReference>
<sequence length="1313" mass="146565">MQKDIKSFFLVRSTSADKLSRSSSVSNASAPINTDSSPESVPDNVKNSKEGDITSLSSLGTTSCESTQANDSVQTQSQPSQEGSQGSKVESADIPAEKRVVEDSFEDDEPIVRKRCLMFDGGFVPSIPKDDNENDATTVAPEPVASIQPDICESSALVNRMGSIAKLSHTKKSRAKDILSDTSSDSCVFSFSSVYTDSSLGTSCSALSRLDSTSSIKDGDLEDVGSGGVLHRSSGDDLVDRADTHYQGHDGDVEELSFDEERHRAESEAPSAVDDGSQVKIVDLSQVTLTVGKEPLHPYSQSEDCATDQDRKMYLNCAASQKSRGFKAYVECYYRYNQTFVFPPWVCVETIKDRDGRKPTDDNYDPSTIWIPPKGHRWATEYRSGHYTDCMQQWWNIKQDRFDQLLFFKMGRFYELFYHDACIVQQICGLRWMGSEAKPHVGFPEKSLHIYASSCVDHGYKVVVVEQTETPQQLEQRNRESGQRQNAVSRAICEIITPGTITRPEMLTKQSRPLLLITDVHREDMGTATDAKCGNDEGFTSPSHNESKTKLPSSLGRRTFELPRCLESGTGRMFCVCSFDASVGSLCLGTLDISLGMGQLRAIIAALSPAEVVVDSTLSDHLEDLREMATYLGFELTSFDCFEDVTHATVGDKDATVAEVDYTDFMNKVNATLGHQTFMYQRVILLVQRYLKSVMLNNLLNYCTISILSSNYRDCMTLDCAVLTQLELFKSQEGDVSSSLFGVLNKTSCAFGERMLRQWLLKPLTCANRINERSAVVEFFHQNFSVCRAYQDQLCQLPDLERSFGKLLNAAAGCYKMAVYFDEGIFLKQYTMHQMMEQFMLLQRYVKALFSDCGKTGQDLPILLQDMNKAIQDVAPHCEYFLSLLDISGPKSCHTRSGVWQESDRVRDLINQTVSALQKELEEIRDMCPSAKFVHTKFRYEVEIQEKEYRRIATAKAFEVTSTRSGFVRIHNRVIVSLVADLSDHEFALSQSELQFFQHMVKQLHDRRDVFNKLLVIAAELDCLCSLAAVAKNSVLPLTRAEVIDRGTAEPFVLIRDAVHPIVSQIDPEGFVPNDVQLGHGDYQPLILLTGPNMGGKSTLLRQVALCVIMAQMGSFVPGSECKMTVVDRVFTRLGAYDNIIQGKSTFLIEMEEASTILHSATRDSLVLVDELGRGTSTFEATAIAAACLEKLSAIGCRGVFTTHFHEVWSYAKKLDNVSLCHMAASLDDKEKSITFLYKLSLGLCPESHGIHVARLAGIPKHVTDMAEVVSRSYRASKRPIKSILQALLEAHKQDDEPLFRRLYDELRNSLHI</sequence>
<dbReference type="PIRSF" id="PIRSF037677">
    <property type="entry name" value="DNA_mis_repair_Msh6"/>
    <property type="match status" value="1"/>
</dbReference>
<dbReference type="OMA" id="TPMMAQY"/>
<dbReference type="FunCoup" id="A7AWU6">
    <property type="interactions" value="339"/>
</dbReference>
<comment type="function">
    <text evidence="6">Component of the post-replicative DNA mismatch repair system (MMR).</text>
</comment>
<dbReference type="Proteomes" id="UP000002173">
    <property type="component" value="Unassembled WGS sequence"/>
</dbReference>
<keyword evidence="6" id="KW-0234">DNA repair</keyword>
<dbReference type="InterPro" id="IPR027417">
    <property type="entry name" value="P-loop_NTPase"/>
</dbReference>
<dbReference type="InterPro" id="IPR000432">
    <property type="entry name" value="DNA_mismatch_repair_MutS_C"/>
</dbReference>
<dbReference type="InterPro" id="IPR036187">
    <property type="entry name" value="DNA_mismatch_repair_MutS_sf"/>
</dbReference>
<dbReference type="GO" id="GO:0140664">
    <property type="term" value="F:ATP-dependent DNA damage sensor activity"/>
    <property type="evidence" value="ECO:0007669"/>
    <property type="project" value="InterPro"/>
</dbReference>
<dbReference type="SUPFAM" id="SSF52540">
    <property type="entry name" value="P-loop containing nucleoside triphosphate hydrolases"/>
    <property type="match status" value="1"/>
</dbReference>
<comment type="similarity">
    <text evidence="1 6">Belongs to the DNA mismatch repair MutS family.</text>
</comment>
<dbReference type="GeneID" id="5477308"/>
<proteinExistence type="inferred from homology"/>
<dbReference type="Gene3D" id="1.10.1420.10">
    <property type="match status" value="2"/>
</dbReference>
<dbReference type="VEuPathDB" id="PiroplasmaDB:BBOV_I004430"/>
<name>A7AWU6_BABBO</name>
<keyword evidence="11" id="KW-1185">Reference proteome</keyword>
<feature type="compositionally biased region" description="Low complexity" evidence="7">
    <location>
        <begin position="74"/>
        <end position="87"/>
    </location>
</feature>
<evidence type="ECO:0000256" key="3">
    <source>
        <dbReference type="ARBA" id="ARBA00022763"/>
    </source>
</evidence>
<gene>
    <name evidence="10" type="ORF">BBOV_I004430</name>
</gene>
<dbReference type="PANTHER" id="PTHR11361">
    <property type="entry name" value="DNA MISMATCH REPAIR PROTEIN MUTS FAMILY MEMBER"/>
    <property type="match status" value="1"/>
</dbReference>
<feature type="region of interest" description="Disordered" evidence="7">
    <location>
        <begin position="15"/>
        <end position="105"/>
    </location>
</feature>
<dbReference type="RefSeq" id="XP_001609092.1">
    <property type="nucleotide sequence ID" value="XM_001609042.1"/>
</dbReference>
<feature type="domain" description="DNA mismatch repair protein MutS core" evidence="8">
    <location>
        <begin position="735"/>
        <end position="1066"/>
    </location>
</feature>
<dbReference type="GO" id="GO:0030983">
    <property type="term" value="F:mismatched DNA binding"/>
    <property type="evidence" value="ECO:0007669"/>
    <property type="project" value="UniProtKB-UniRule"/>
</dbReference>
<keyword evidence="3 6" id="KW-0227">DNA damage</keyword>
<evidence type="ECO:0000256" key="7">
    <source>
        <dbReference type="SAM" id="MobiDB-lite"/>
    </source>
</evidence>
<dbReference type="GO" id="GO:0005524">
    <property type="term" value="F:ATP binding"/>
    <property type="evidence" value="ECO:0007669"/>
    <property type="project" value="UniProtKB-UniRule"/>
</dbReference>
<dbReference type="SMART" id="SM00533">
    <property type="entry name" value="MUTSd"/>
    <property type="match status" value="1"/>
</dbReference>
<dbReference type="eggNOG" id="KOG0217">
    <property type="taxonomic scope" value="Eukaryota"/>
</dbReference>
<dbReference type="Gene3D" id="3.40.1170.10">
    <property type="entry name" value="DNA repair protein MutS, domain I"/>
    <property type="match status" value="1"/>
</dbReference>
<evidence type="ECO:0000313" key="11">
    <source>
        <dbReference type="Proteomes" id="UP000002173"/>
    </source>
</evidence>
<dbReference type="Pfam" id="PF01624">
    <property type="entry name" value="MutS_I"/>
    <property type="match status" value="1"/>
</dbReference>
<feature type="compositionally biased region" description="Polar residues" evidence="7">
    <location>
        <begin position="54"/>
        <end position="73"/>
    </location>
</feature>
<dbReference type="Pfam" id="PF05192">
    <property type="entry name" value="MutS_III"/>
    <property type="match status" value="1"/>
</dbReference>
<dbReference type="InterPro" id="IPR016151">
    <property type="entry name" value="DNA_mismatch_repair_MutS_N"/>
</dbReference>
<dbReference type="KEGG" id="bbo:BBOV_I004430"/>
<evidence type="ECO:0000256" key="5">
    <source>
        <dbReference type="ARBA" id="ARBA00023125"/>
    </source>
</evidence>
<dbReference type="SMART" id="SM00534">
    <property type="entry name" value="MUTSac"/>
    <property type="match status" value="1"/>
</dbReference>
<reference evidence="11" key="3">
    <citation type="journal article" date="2021" name="Int. J. Parasitol.">
        <title>Comparative analysis of gene expression between Babesia bovis blood stages and kinetes allowed by improved genome annotation.</title>
        <authorList>
            <person name="Ueti M.W."/>
            <person name="Johnson W.C."/>
            <person name="Kappmeyer L.S."/>
            <person name="Herndon D.R."/>
            <person name="Mousel M.R."/>
            <person name="Reif K.E."/>
            <person name="Taus N.S."/>
            <person name="Ifeonu O.O."/>
            <person name="Silva J.C."/>
            <person name="Suarez C.E."/>
            <person name="Brayton K.A."/>
        </authorList>
    </citation>
    <scope>NUCLEOTIDE SEQUENCE [LARGE SCALE GENOMIC DNA]</scope>
</reference>
<keyword evidence="2 6" id="KW-0547">Nucleotide-binding</keyword>
<evidence type="ECO:0000256" key="6">
    <source>
        <dbReference type="PIRNR" id="PIRNR037677"/>
    </source>
</evidence>
<evidence type="ECO:0000313" key="10">
    <source>
        <dbReference type="EMBL" id="EDO05524.1"/>
    </source>
</evidence>
<dbReference type="InterPro" id="IPR017261">
    <property type="entry name" value="DNA_mismatch_repair_MutS/MSH"/>
</dbReference>
<dbReference type="Pfam" id="PF00488">
    <property type="entry name" value="MutS_V"/>
    <property type="match status" value="1"/>
</dbReference>
<dbReference type="InParanoid" id="A7AWU6"/>
<comment type="caution">
    <text evidence="10">The sequence shown here is derived from an EMBL/GenBank/DDBJ whole genome shotgun (WGS) entry which is preliminary data.</text>
</comment>
<dbReference type="PANTHER" id="PTHR11361:SF148">
    <property type="entry name" value="DNA MISMATCH REPAIR PROTEIN MSH6"/>
    <property type="match status" value="1"/>
</dbReference>
<evidence type="ECO:0000256" key="1">
    <source>
        <dbReference type="ARBA" id="ARBA00006271"/>
    </source>
</evidence>
<feature type="region of interest" description="Disordered" evidence="7">
    <location>
        <begin position="528"/>
        <end position="552"/>
    </location>
</feature>
<dbReference type="SUPFAM" id="SSF48334">
    <property type="entry name" value="DNA repair protein MutS, domain III"/>
    <property type="match status" value="1"/>
</dbReference>
<dbReference type="STRING" id="5865.A7AWU6"/>
<dbReference type="GO" id="GO:0032301">
    <property type="term" value="C:MutSalpha complex"/>
    <property type="evidence" value="ECO:0007669"/>
    <property type="project" value="TreeGrafter"/>
</dbReference>
<dbReference type="GO" id="GO:0006298">
    <property type="term" value="P:mismatch repair"/>
    <property type="evidence" value="ECO:0007669"/>
    <property type="project" value="InterPro"/>
</dbReference>
<dbReference type="Gene3D" id="3.40.50.300">
    <property type="entry name" value="P-loop containing nucleotide triphosphate hydrolases"/>
    <property type="match status" value="1"/>
</dbReference>
<reference evidence="10 11" key="1">
    <citation type="journal article" date="2007" name="PLoS Pathog.">
        <title>Genome sequence of Babesia bovis and comparative analysis of apicomplexan hemoprotozoa.</title>
        <authorList>
            <person name="Brayton K.A."/>
            <person name="Lau A.O.T."/>
            <person name="Herndon D.R."/>
            <person name="Hannick L."/>
            <person name="Kappmeyer L.S."/>
            <person name="Berens S.J."/>
            <person name="Bidwell S.L."/>
            <person name="Brown W.C."/>
            <person name="Crabtree J."/>
            <person name="Fadrosh D."/>
            <person name="Feldblum T."/>
            <person name="Forberger H.A."/>
            <person name="Haas B.J."/>
            <person name="Howell J.M."/>
            <person name="Khouri H."/>
            <person name="Koo H."/>
            <person name="Mann D.J."/>
            <person name="Norimine J."/>
            <person name="Paulsen I.T."/>
            <person name="Radune D."/>
            <person name="Ren Q."/>
            <person name="Smith R.K. Jr."/>
            <person name="Suarez C.E."/>
            <person name="White O."/>
            <person name="Wortman J.R."/>
            <person name="Knowles D.P. Jr."/>
            <person name="McElwain T.F."/>
            <person name="Nene V.M."/>
        </authorList>
    </citation>
    <scope>NUCLEOTIDE SEQUENCE [LARGE SCALE GENOMIC DNA]</scope>
    <source>
        <strain evidence="10">T2Bo</strain>
    </source>
</reference>
<evidence type="ECO:0000259" key="9">
    <source>
        <dbReference type="SMART" id="SM00534"/>
    </source>
</evidence>
<dbReference type="InterPro" id="IPR007695">
    <property type="entry name" value="DNA_mismatch_repair_MutS-lik_N"/>
</dbReference>
<dbReference type="InterPro" id="IPR045076">
    <property type="entry name" value="MutS"/>
</dbReference>
<keyword evidence="5 6" id="KW-0238">DNA-binding</keyword>